<evidence type="ECO:0000256" key="3">
    <source>
        <dbReference type="ARBA" id="ARBA00022617"/>
    </source>
</evidence>
<dbReference type="PROSITE" id="PS00086">
    <property type="entry name" value="CYTOCHROME_P450"/>
    <property type="match status" value="1"/>
</dbReference>
<evidence type="ECO:0000313" key="10">
    <source>
        <dbReference type="EMBL" id="KAK6942390.1"/>
    </source>
</evidence>
<dbReference type="InterPro" id="IPR017972">
    <property type="entry name" value="Cyt_P450_CS"/>
</dbReference>
<evidence type="ECO:0000256" key="8">
    <source>
        <dbReference type="PIRSR" id="PIRSR602401-1"/>
    </source>
</evidence>
<evidence type="ECO:0000256" key="9">
    <source>
        <dbReference type="RuleBase" id="RU000461"/>
    </source>
</evidence>
<dbReference type="PRINTS" id="PR00385">
    <property type="entry name" value="P450"/>
</dbReference>
<evidence type="ECO:0000256" key="2">
    <source>
        <dbReference type="ARBA" id="ARBA00010617"/>
    </source>
</evidence>
<dbReference type="Proteomes" id="UP001370490">
    <property type="component" value="Unassembled WGS sequence"/>
</dbReference>
<keyword evidence="4 8" id="KW-0479">Metal-binding</keyword>
<comment type="caution">
    <text evidence="10">The sequence shown here is derived from an EMBL/GenBank/DDBJ whole genome shotgun (WGS) entry which is preliminary data.</text>
</comment>
<organism evidence="10 11">
    <name type="scientific">Dillenia turbinata</name>
    <dbReference type="NCBI Taxonomy" id="194707"/>
    <lineage>
        <taxon>Eukaryota</taxon>
        <taxon>Viridiplantae</taxon>
        <taxon>Streptophyta</taxon>
        <taxon>Embryophyta</taxon>
        <taxon>Tracheophyta</taxon>
        <taxon>Spermatophyta</taxon>
        <taxon>Magnoliopsida</taxon>
        <taxon>eudicotyledons</taxon>
        <taxon>Gunneridae</taxon>
        <taxon>Pentapetalae</taxon>
        <taxon>Dilleniales</taxon>
        <taxon>Dilleniaceae</taxon>
        <taxon>Dillenia</taxon>
    </lineage>
</organism>
<keyword evidence="6 8" id="KW-0408">Iron</keyword>
<dbReference type="GO" id="GO:0020037">
    <property type="term" value="F:heme binding"/>
    <property type="evidence" value="ECO:0007669"/>
    <property type="project" value="InterPro"/>
</dbReference>
<dbReference type="PANTHER" id="PTHR47950:SF42">
    <property type="entry name" value="GERANIOL 8-HYDROXYLASE"/>
    <property type="match status" value="1"/>
</dbReference>
<sequence length="505" mass="57426">MESLAVSLAFTMCTLIAIHYLLRYTVNPLLHRKAKLPPGPIGLPFFGSLFHVFKQGQPHKTLANLAQEYGPLMTVRLGRTITVVAASPEMAKEILQKHDEATSGRIVPNAVTGQAYYDHSILWISAQHQWRIIRRVLKTSFLNPQKLDHFEGGRCKVVEEMVEFLHEVSKRGEAINIGELVFKTLLNQTSKTCFGVNVAEYKSKVGNDINRVVKDIMELDAKFNIVDFFPWLGPFDPQGIRHNAKVAYDWLHKFCDNFIDARLKHRNANSWRHGDLLDSLLDYSQENESEFNRMHLKILLVDVILGGTETSAETIEWAMHELLLHPDTMSKAREELQAKQGTGMQQGQLRELEALQLPYLQAIIKETLRLHVPIPFLVPHRSECEVKIKDYIIPKDTQILVNAWAMARDPNEWEKPNNFTPERFLGSGLDFKGRDYSYLPFGSGRRMCPGMPLAQRSVGFILGALLLNFEWKLPHGMTGCDADEGVTFGVSLLRNVPLFAIPYNN</sequence>
<evidence type="ECO:0000256" key="7">
    <source>
        <dbReference type="ARBA" id="ARBA00023033"/>
    </source>
</evidence>
<protein>
    <submittedName>
        <fullName evidence="10">Cytochrome P450</fullName>
    </submittedName>
</protein>
<dbReference type="InterPro" id="IPR036396">
    <property type="entry name" value="Cyt_P450_sf"/>
</dbReference>
<gene>
    <name evidence="10" type="ORF">RJ641_027767</name>
</gene>
<dbReference type="GO" id="GO:0004497">
    <property type="term" value="F:monooxygenase activity"/>
    <property type="evidence" value="ECO:0007669"/>
    <property type="project" value="UniProtKB-KW"/>
</dbReference>
<dbReference type="Gene3D" id="1.10.630.10">
    <property type="entry name" value="Cytochrome P450"/>
    <property type="match status" value="1"/>
</dbReference>
<dbReference type="PRINTS" id="PR00463">
    <property type="entry name" value="EP450I"/>
</dbReference>
<dbReference type="Pfam" id="PF00067">
    <property type="entry name" value="p450"/>
    <property type="match status" value="1"/>
</dbReference>
<dbReference type="InterPro" id="IPR001128">
    <property type="entry name" value="Cyt_P450"/>
</dbReference>
<dbReference type="FunFam" id="1.10.630.10:FF:000126">
    <property type="entry name" value="Predicted protein"/>
    <property type="match status" value="1"/>
</dbReference>
<keyword evidence="7 9" id="KW-0503">Monooxygenase</keyword>
<accession>A0AAN8ZQR2</accession>
<evidence type="ECO:0000256" key="1">
    <source>
        <dbReference type="ARBA" id="ARBA00001971"/>
    </source>
</evidence>
<keyword evidence="3 8" id="KW-0349">Heme</keyword>
<keyword evidence="5 9" id="KW-0560">Oxidoreductase</keyword>
<dbReference type="InterPro" id="IPR002401">
    <property type="entry name" value="Cyt_P450_E_grp-I"/>
</dbReference>
<dbReference type="SUPFAM" id="SSF48264">
    <property type="entry name" value="Cytochrome P450"/>
    <property type="match status" value="1"/>
</dbReference>
<evidence type="ECO:0000256" key="6">
    <source>
        <dbReference type="ARBA" id="ARBA00023004"/>
    </source>
</evidence>
<reference evidence="10 11" key="1">
    <citation type="submission" date="2023-12" db="EMBL/GenBank/DDBJ databases">
        <title>A high-quality genome assembly for Dillenia turbinata (Dilleniales).</title>
        <authorList>
            <person name="Chanderbali A."/>
        </authorList>
    </citation>
    <scope>NUCLEOTIDE SEQUENCE [LARGE SCALE GENOMIC DNA]</scope>
    <source>
        <strain evidence="10">LSX21</strain>
        <tissue evidence="10">Leaf</tissue>
    </source>
</reference>
<dbReference type="PANTHER" id="PTHR47950">
    <property type="entry name" value="CYTOCHROME P450, FAMILY 76, SUBFAMILY C, POLYPEPTIDE 5-RELATED"/>
    <property type="match status" value="1"/>
</dbReference>
<comment type="similarity">
    <text evidence="2 9">Belongs to the cytochrome P450 family.</text>
</comment>
<proteinExistence type="inferred from homology"/>
<dbReference type="EMBL" id="JBAMMX010000004">
    <property type="protein sequence ID" value="KAK6942390.1"/>
    <property type="molecule type" value="Genomic_DNA"/>
</dbReference>
<dbReference type="CDD" id="cd11073">
    <property type="entry name" value="CYP76-like"/>
    <property type="match status" value="1"/>
</dbReference>
<feature type="binding site" description="axial binding residue" evidence="8">
    <location>
        <position position="448"/>
    </location>
    <ligand>
        <name>heme</name>
        <dbReference type="ChEBI" id="CHEBI:30413"/>
    </ligand>
    <ligandPart>
        <name>Fe</name>
        <dbReference type="ChEBI" id="CHEBI:18248"/>
    </ligandPart>
</feature>
<comment type="cofactor">
    <cofactor evidence="1 8">
        <name>heme</name>
        <dbReference type="ChEBI" id="CHEBI:30413"/>
    </cofactor>
</comment>
<keyword evidence="11" id="KW-1185">Reference proteome</keyword>
<dbReference type="GO" id="GO:0005506">
    <property type="term" value="F:iron ion binding"/>
    <property type="evidence" value="ECO:0007669"/>
    <property type="project" value="InterPro"/>
</dbReference>
<dbReference type="AlphaFoldDB" id="A0AAN8ZQR2"/>
<evidence type="ECO:0000256" key="5">
    <source>
        <dbReference type="ARBA" id="ARBA00023002"/>
    </source>
</evidence>
<evidence type="ECO:0000256" key="4">
    <source>
        <dbReference type="ARBA" id="ARBA00022723"/>
    </source>
</evidence>
<dbReference type="GO" id="GO:0016705">
    <property type="term" value="F:oxidoreductase activity, acting on paired donors, with incorporation or reduction of molecular oxygen"/>
    <property type="evidence" value="ECO:0007669"/>
    <property type="project" value="InterPro"/>
</dbReference>
<name>A0AAN8ZQR2_9MAGN</name>
<evidence type="ECO:0000313" key="11">
    <source>
        <dbReference type="Proteomes" id="UP001370490"/>
    </source>
</evidence>